<dbReference type="AlphaFoldDB" id="A0A0P8E3C4"/>
<dbReference type="Pfam" id="PF01850">
    <property type="entry name" value="PIN"/>
    <property type="match status" value="1"/>
</dbReference>
<dbReference type="InterPro" id="IPR029060">
    <property type="entry name" value="PIN-like_dom_sf"/>
</dbReference>
<dbReference type="SUPFAM" id="SSF88723">
    <property type="entry name" value="PIN domain-like"/>
    <property type="match status" value="1"/>
</dbReference>
<keyword evidence="3" id="KW-0479">Metal-binding</keyword>
<sequence>MKFLLDTNICIYLLNGNEILKKKIGEIGIYSLSISNATLAELYFGAYNSRNVSANMKRIETFKKNLIVYSDSSASAEAFGRFKSKLKAQGQIIEDFDILIASIAYANECILVTNNPIHFERIDEIKIENWMEKDRS</sequence>
<dbReference type="PANTHER" id="PTHR33653:SF1">
    <property type="entry name" value="RIBONUCLEASE VAPC2"/>
    <property type="match status" value="1"/>
</dbReference>
<keyword evidence="4" id="KW-0378">Hydrolase</keyword>
<evidence type="ECO:0000313" key="9">
    <source>
        <dbReference type="Proteomes" id="UP000050360"/>
    </source>
</evidence>
<keyword evidence="2" id="KW-0540">Nuclease</keyword>
<dbReference type="Proteomes" id="UP000050360">
    <property type="component" value="Unassembled WGS sequence"/>
</dbReference>
<dbReference type="GO" id="GO:0016787">
    <property type="term" value="F:hydrolase activity"/>
    <property type="evidence" value="ECO:0007669"/>
    <property type="project" value="UniProtKB-KW"/>
</dbReference>
<organism evidence="8 9">
    <name type="scientific">Candidatus Methanoperedens nitratireducens</name>
    <dbReference type="NCBI Taxonomy" id="1392998"/>
    <lineage>
        <taxon>Archaea</taxon>
        <taxon>Methanobacteriati</taxon>
        <taxon>Methanobacteriota</taxon>
        <taxon>Stenosarchaea group</taxon>
        <taxon>Methanomicrobia</taxon>
        <taxon>Methanosarcinales</taxon>
        <taxon>ANME-2 cluster</taxon>
        <taxon>Candidatus Methanoperedentaceae</taxon>
        <taxon>Candidatus Methanoperedens</taxon>
    </lineage>
</organism>
<dbReference type="CDD" id="cd18742">
    <property type="entry name" value="PIN_VapC4-5_FitB-like"/>
    <property type="match status" value="1"/>
</dbReference>
<accession>A0A0P8E3C4</accession>
<evidence type="ECO:0000256" key="5">
    <source>
        <dbReference type="ARBA" id="ARBA00022842"/>
    </source>
</evidence>
<evidence type="ECO:0000256" key="3">
    <source>
        <dbReference type="ARBA" id="ARBA00022723"/>
    </source>
</evidence>
<feature type="domain" description="PIN" evidence="7">
    <location>
        <begin position="4"/>
        <end position="124"/>
    </location>
</feature>
<protein>
    <submittedName>
        <fullName evidence="8">PIN domain protein</fullName>
    </submittedName>
</protein>
<evidence type="ECO:0000256" key="2">
    <source>
        <dbReference type="ARBA" id="ARBA00022722"/>
    </source>
</evidence>
<dbReference type="InterPro" id="IPR002716">
    <property type="entry name" value="PIN_dom"/>
</dbReference>
<evidence type="ECO:0000256" key="6">
    <source>
        <dbReference type="ARBA" id="ARBA00038093"/>
    </source>
</evidence>
<comment type="similarity">
    <text evidence="6">Belongs to the PINc/VapC protein family.</text>
</comment>
<comment type="caution">
    <text evidence="8">The sequence shown here is derived from an EMBL/GenBank/DDBJ whole genome shotgun (WGS) entry which is preliminary data.</text>
</comment>
<name>A0A0P8E3C4_9EURY</name>
<dbReference type="EMBL" id="LKCM01000036">
    <property type="protein sequence ID" value="KPQ44964.1"/>
    <property type="molecule type" value="Genomic_DNA"/>
</dbReference>
<gene>
    <name evidence="8" type="ORF">MPEBLZ_00435</name>
</gene>
<dbReference type="InterPro" id="IPR050556">
    <property type="entry name" value="Type_II_TA_system_RNase"/>
</dbReference>
<dbReference type="GO" id="GO:0004518">
    <property type="term" value="F:nuclease activity"/>
    <property type="evidence" value="ECO:0007669"/>
    <property type="project" value="UniProtKB-KW"/>
</dbReference>
<dbReference type="GO" id="GO:0046872">
    <property type="term" value="F:metal ion binding"/>
    <property type="evidence" value="ECO:0007669"/>
    <property type="project" value="UniProtKB-KW"/>
</dbReference>
<evidence type="ECO:0000256" key="4">
    <source>
        <dbReference type="ARBA" id="ARBA00022801"/>
    </source>
</evidence>
<keyword evidence="5" id="KW-0460">Magnesium</keyword>
<evidence type="ECO:0000256" key="1">
    <source>
        <dbReference type="ARBA" id="ARBA00001946"/>
    </source>
</evidence>
<comment type="cofactor">
    <cofactor evidence="1">
        <name>Mg(2+)</name>
        <dbReference type="ChEBI" id="CHEBI:18420"/>
    </cofactor>
</comment>
<dbReference type="Gene3D" id="3.40.50.1010">
    <property type="entry name" value="5'-nuclease"/>
    <property type="match status" value="1"/>
</dbReference>
<dbReference type="PANTHER" id="PTHR33653">
    <property type="entry name" value="RIBONUCLEASE VAPC2"/>
    <property type="match status" value="1"/>
</dbReference>
<reference evidence="8 9" key="1">
    <citation type="submission" date="2015-09" db="EMBL/GenBank/DDBJ databases">
        <title>A metagenomics-based metabolic model of nitrate-dependent anaerobic oxidation of methane by Methanoperedens-like archaea.</title>
        <authorList>
            <person name="Arshad A."/>
            <person name="Speth D.R."/>
            <person name="De Graaf R.M."/>
            <person name="Op Den Camp H.J."/>
            <person name="Jetten M.S."/>
            <person name="Welte C.U."/>
        </authorList>
    </citation>
    <scope>NUCLEOTIDE SEQUENCE [LARGE SCALE GENOMIC DNA]</scope>
</reference>
<evidence type="ECO:0000259" key="7">
    <source>
        <dbReference type="Pfam" id="PF01850"/>
    </source>
</evidence>
<evidence type="ECO:0000313" key="8">
    <source>
        <dbReference type="EMBL" id="KPQ44964.1"/>
    </source>
</evidence>
<proteinExistence type="inferred from homology"/>